<dbReference type="InterPro" id="IPR029062">
    <property type="entry name" value="Class_I_gatase-like"/>
</dbReference>
<organism evidence="1">
    <name type="scientific">Schaalia odontolytica</name>
    <dbReference type="NCBI Taxonomy" id="1660"/>
    <lineage>
        <taxon>Bacteria</taxon>
        <taxon>Bacillati</taxon>
        <taxon>Actinomycetota</taxon>
        <taxon>Actinomycetes</taxon>
        <taxon>Actinomycetales</taxon>
        <taxon>Actinomycetaceae</taxon>
        <taxon>Schaalia</taxon>
    </lineage>
</organism>
<dbReference type="GO" id="GO:0005829">
    <property type="term" value="C:cytosol"/>
    <property type="evidence" value="ECO:0007669"/>
    <property type="project" value="TreeGrafter"/>
</dbReference>
<keyword evidence="1" id="KW-0328">Glycosyltransferase</keyword>
<dbReference type="GO" id="GO:0016811">
    <property type="term" value="F:hydrolase activity, acting on carbon-nitrogen (but not peptide) bonds, in linear amides"/>
    <property type="evidence" value="ECO:0007669"/>
    <property type="project" value="InterPro"/>
</dbReference>
<dbReference type="PANTHER" id="PTHR43235">
    <property type="entry name" value="GLUTAMINE AMIDOTRANSFERASE PB2B2.05-RELATED"/>
    <property type="match status" value="1"/>
</dbReference>
<accession>A0A6N2T4I4</accession>
<gene>
    <name evidence="1" type="ORF">AOLFYP35_01169</name>
</gene>
<dbReference type="AlphaFoldDB" id="A0A6N2T4I4"/>
<name>A0A6N2T4I4_9ACTO</name>
<proteinExistence type="predicted"/>
<dbReference type="Pfam" id="PF07722">
    <property type="entry name" value="Peptidase_C26"/>
    <property type="match status" value="1"/>
</dbReference>
<dbReference type="Gene3D" id="3.40.50.880">
    <property type="match status" value="1"/>
</dbReference>
<dbReference type="InterPro" id="IPR044668">
    <property type="entry name" value="PuuD-like"/>
</dbReference>
<keyword evidence="1" id="KW-0808">Transferase</keyword>
<dbReference type="SUPFAM" id="SSF52317">
    <property type="entry name" value="Class I glutamine amidotransferase-like"/>
    <property type="match status" value="1"/>
</dbReference>
<dbReference type="EMBL" id="CACRSM010000002">
    <property type="protein sequence ID" value="VYT00337.1"/>
    <property type="molecule type" value="Genomic_DNA"/>
</dbReference>
<dbReference type="PANTHER" id="PTHR43235:SF1">
    <property type="entry name" value="GLUTAMINE AMIDOTRANSFERASE PB2B2.05-RELATED"/>
    <property type="match status" value="1"/>
</dbReference>
<evidence type="ECO:0000313" key="1">
    <source>
        <dbReference type="EMBL" id="VYT00337.1"/>
    </source>
</evidence>
<dbReference type="EC" id="2.4.2.-" evidence="1"/>
<dbReference type="InterPro" id="IPR011697">
    <property type="entry name" value="Peptidase_C26"/>
</dbReference>
<protein>
    <submittedName>
        <fullName evidence="1">Glutamine amidotransferase</fullName>
        <ecNumber evidence="1">2.4.2.-</ecNumber>
    </submittedName>
</protein>
<keyword evidence="1" id="KW-0315">Glutamine amidotransferase</keyword>
<dbReference type="PROSITE" id="PS51273">
    <property type="entry name" value="GATASE_TYPE_1"/>
    <property type="match status" value="1"/>
</dbReference>
<dbReference type="GO" id="GO:0016757">
    <property type="term" value="F:glycosyltransferase activity"/>
    <property type="evidence" value="ECO:0007669"/>
    <property type="project" value="UniProtKB-KW"/>
</dbReference>
<reference evidence="1" key="1">
    <citation type="submission" date="2019-11" db="EMBL/GenBank/DDBJ databases">
        <authorList>
            <person name="Feng L."/>
        </authorList>
    </citation>
    <scope>NUCLEOTIDE SEQUENCE</scope>
    <source>
        <strain evidence="1">AodontolyticusLFYP35</strain>
    </source>
</reference>
<sequence>MSRPTLLVSALTDHRATCREQALLEALQGSVLSSAVTTWDVRLHIADSDSRLPEQLVEAADAVIILGGPDVAPEFYGMDSGYPREGQHWPEGDRRQIALVQLCRERHIPLLGICRGHQVINVAYGGTLIQDMEGHESPTLLDDQRFARHQVVVDEGSVLIRAGFGRELTVSSAHHQSIDRVGDGLQVSARSSDGVIEAVEDPNTGILGVQWHPEDPRSDRYSMELLLALLRNWDS</sequence>